<organism evidence="3 4">
    <name type="scientific">Sphaerimonospora cavernae</name>
    <dbReference type="NCBI Taxonomy" id="1740611"/>
    <lineage>
        <taxon>Bacteria</taxon>
        <taxon>Bacillati</taxon>
        <taxon>Actinomycetota</taxon>
        <taxon>Actinomycetes</taxon>
        <taxon>Streptosporangiales</taxon>
        <taxon>Streptosporangiaceae</taxon>
        <taxon>Sphaerimonospora</taxon>
    </lineage>
</organism>
<evidence type="ECO:0000259" key="2">
    <source>
        <dbReference type="Pfam" id="PF01337"/>
    </source>
</evidence>
<proteinExistence type="inferred from homology"/>
<comment type="similarity">
    <text evidence="1">Belongs to the barstar family.</text>
</comment>
<dbReference type="EMBL" id="JBHMQT010000033">
    <property type="protein sequence ID" value="MFC0863670.1"/>
    <property type="molecule type" value="Genomic_DNA"/>
</dbReference>
<comment type="caution">
    <text evidence="3">The sequence shown here is derived from an EMBL/GenBank/DDBJ whole genome shotgun (WGS) entry which is preliminary data.</text>
</comment>
<accession>A0ABV6U5E0</accession>
<evidence type="ECO:0000256" key="1">
    <source>
        <dbReference type="ARBA" id="ARBA00006845"/>
    </source>
</evidence>
<dbReference type="Gene3D" id="3.30.370.10">
    <property type="entry name" value="Barstar-like"/>
    <property type="match status" value="1"/>
</dbReference>
<dbReference type="SUPFAM" id="SSF52038">
    <property type="entry name" value="Barstar-related"/>
    <property type="match status" value="1"/>
</dbReference>
<keyword evidence="4" id="KW-1185">Reference proteome</keyword>
<dbReference type="RefSeq" id="WP_394301811.1">
    <property type="nucleotide sequence ID" value="NZ_JBHMQT010000033.1"/>
</dbReference>
<feature type="domain" description="Barstar (barnase inhibitor)" evidence="2">
    <location>
        <begin position="182"/>
        <end position="245"/>
    </location>
</feature>
<name>A0ABV6U5E0_9ACTN</name>
<evidence type="ECO:0000313" key="3">
    <source>
        <dbReference type="EMBL" id="MFC0863670.1"/>
    </source>
</evidence>
<evidence type="ECO:0000313" key="4">
    <source>
        <dbReference type="Proteomes" id="UP001589870"/>
    </source>
</evidence>
<reference evidence="3 4" key="1">
    <citation type="submission" date="2024-09" db="EMBL/GenBank/DDBJ databases">
        <authorList>
            <person name="Sun Q."/>
            <person name="Mori K."/>
        </authorList>
    </citation>
    <scope>NUCLEOTIDE SEQUENCE [LARGE SCALE GENOMIC DNA]</scope>
    <source>
        <strain evidence="3 4">TBRC 1851</strain>
    </source>
</reference>
<dbReference type="InterPro" id="IPR035905">
    <property type="entry name" value="Barstar-like_sf"/>
</dbReference>
<gene>
    <name evidence="3" type="ORF">ACFHYQ_15310</name>
</gene>
<dbReference type="Proteomes" id="UP001589870">
    <property type="component" value="Unassembled WGS sequence"/>
</dbReference>
<sequence>MDQAWTWGQDVPLRWLLIDDGSSGVDDSDVPLALCAEIDGLFVEPAPPPVPEQFTLIGCRPEPPLQALLERRSARRRHLRAVIHAVDRSGRTVAMAKMVSATVTGAGPSRLGTGLIDLILDDGLYEPLPSGARAIWELWHIGRPIRPNLWAGYDRALRHQWSGAALCHHPDGQPDRPAGGTYHLDGRFVTDIEGFYCALGEAINGPGGYFGWNLSALDDCLRGQWGAAPPFRLIWRDADVARRHLVPGYDRPAYDQRSWGPAITLQDLLGIFTDRGAEVELR</sequence>
<dbReference type="InterPro" id="IPR000468">
    <property type="entry name" value="Barstar"/>
</dbReference>
<dbReference type="Pfam" id="PF01337">
    <property type="entry name" value="Barstar"/>
    <property type="match status" value="1"/>
</dbReference>
<protein>
    <submittedName>
        <fullName evidence="3">Barstar family protein</fullName>
    </submittedName>
</protein>